<proteinExistence type="predicted"/>
<dbReference type="Proteomes" id="UP000596660">
    <property type="component" value="Unplaced"/>
</dbReference>
<dbReference type="Gramene" id="AUR62028729-RA">
    <property type="protein sequence ID" value="AUR62028729-RA:cds"/>
    <property type="gene ID" value="AUR62028729"/>
</dbReference>
<comment type="subcellular location">
    <subcellularLocation>
        <location evidence="1">Cytoplasmic vesicle</location>
        <location evidence="1">Autophagosome</location>
    </subcellularLocation>
</comment>
<dbReference type="GO" id="GO:0008270">
    <property type="term" value="F:zinc ion binding"/>
    <property type="evidence" value="ECO:0007669"/>
    <property type="project" value="UniProtKB-KW"/>
</dbReference>
<dbReference type="Pfam" id="PF00564">
    <property type="entry name" value="PB1"/>
    <property type="match status" value="1"/>
</dbReference>
<feature type="region of interest" description="Disordered" evidence="6">
    <location>
        <begin position="216"/>
        <end position="285"/>
    </location>
</feature>
<dbReference type="GO" id="GO:0005776">
    <property type="term" value="C:autophagosome"/>
    <property type="evidence" value="ECO:0007669"/>
    <property type="project" value="UniProtKB-SubCell"/>
</dbReference>
<dbReference type="SMART" id="SM00666">
    <property type="entry name" value="PB1"/>
    <property type="match status" value="1"/>
</dbReference>
<keyword evidence="9" id="KW-1185">Reference proteome</keyword>
<dbReference type="GO" id="GO:0031410">
    <property type="term" value="C:cytoplasmic vesicle"/>
    <property type="evidence" value="ECO:0007669"/>
    <property type="project" value="UniProtKB-KW"/>
</dbReference>
<dbReference type="InterPro" id="IPR053793">
    <property type="entry name" value="PB1-like"/>
</dbReference>
<dbReference type="SUPFAM" id="SSF54277">
    <property type="entry name" value="CAD &amp; PB1 domains"/>
    <property type="match status" value="1"/>
</dbReference>
<feature type="compositionally biased region" description="Low complexity" evidence="6">
    <location>
        <begin position="113"/>
        <end position="123"/>
    </location>
</feature>
<dbReference type="EnsemblPlants" id="AUR62028729-RA">
    <property type="protein sequence ID" value="AUR62028729-RA:cds"/>
    <property type="gene ID" value="AUR62028729"/>
</dbReference>
<dbReference type="PANTHER" id="PTHR20930:SF0">
    <property type="entry name" value="PROTEIN ILRUN"/>
    <property type="match status" value="1"/>
</dbReference>
<dbReference type="InterPro" id="IPR009060">
    <property type="entry name" value="UBA-like_sf"/>
</dbReference>
<evidence type="ECO:0000313" key="8">
    <source>
        <dbReference type="EnsemblPlants" id="AUR62028729-RA:cds"/>
    </source>
</evidence>
<dbReference type="InterPro" id="IPR056893">
    <property type="entry name" value="UBA_Nbr1_C"/>
</dbReference>
<dbReference type="Pfam" id="PF16158">
    <property type="entry name" value="N_BRCA1_IG"/>
    <property type="match status" value="1"/>
</dbReference>
<dbReference type="Gene3D" id="2.60.40.10">
    <property type="entry name" value="Immunoglobulins"/>
    <property type="match status" value="1"/>
</dbReference>
<dbReference type="InterPro" id="IPR013783">
    <property type="entry name" value="Ig-like_fold"/>
</dbReference>
<dbReference type="PANTHER" id="PTHR20930">
    <property type="entry name" value="OVARIAN CARCINOMA ANTIGEN CA125-RELATED"/>
    <property type="match status" value="1"/>
</dbReference>
<feature type="region of interest" description="Disordered" evidence="6">
    <location>
        <begin position="105"/>
        <end position="128"/>
    </location>
</feature>
<keyword evidence="2" id="KW-0479">Metal-binding</keyword>
<keyword evidence="4" id="KW-0862">Zinc</keyword>
<keyword evidence="5" id="KW-0968">Cytoplasmic vesicle</keyword>
<organism evidence="8 9">
    <name type="scientific">Chenopodium quinoa</name>
    <name type="common">Quinoa</name>
    <dbReference type="NCBI Taxonomy" id="63459"/>
    <lineage>
        <taxon>Eukaryota</taxon>
        <taxon>Viridiplantae</taxon>
        <taxon>Streptophyta</taxon>
        <taxon>Embryophyta</taxon>
        <taxon>Tracheophyta</taxon>
        <taxon>Spermatophyta</taxon>
        <taxon>Magnoliopsida</taxon>
        <taxon>eudicotyledons</taxon>
        <taxon>Gunneridae</taxon>
        <taxon>Pentapetalae</taxon>
        <taxon>Caryophyllales</taxon>
        <taxon>Chenopodiaceae</taxon>
        <taxon>Chenopodioideae</taxon>
        <taxon>Atripliceae</taxon>
        <taxon>Chenopodium</taxon>
    </lineage>
</organism>
<evidence type="ECO:0000256" key="2">
    <source>
        <dbReference type="ARBA" id="ARBA00022723"/>
    </source>
</evidence>
<dbReference type="FunFam" id="2.60.40.10:FF:000199">
    <property type="entry name" value="next to BRCA1 gene 1 protein-like"/>
    <property type="match status" value="1"/>
</dbReference>
<name>A0A803MFY5_CHEQI</name>
<dbReference type="Pfam" id="PF24932">
    <property type="entry name" value="UBA_NBR1_C"/>
    <property type="match status" value="2"/>
</dbReference>
<sequence>MPLPKKIAEEIMASSVVIKVKYEDTLRRFNVPVNGQRLDLNMEGLRLKICSLFNLPSDANFTLTYLDEDDDLVTLVDDEDLHDVVRQDLDPVRITVNLKTDKTVQPCATKNESSMPRGSSSSSTQHNGNQNVAEVLKSVPEPLRDAFTKISTELSSKATSPILADLLDGFSKMGQQYLNVSPPDCGITNVSSHAKNCYDPNRNGLSRKDDASIGERVKLNDSQTPSSVQPTLRSTTEATGEAEPPRPFLPSPFSHKGKNAISQPSSLRLSTSEGKKNKEVAENSAAKSVMNVHKINCSKGSMKKRVSSDKETSRYESYEGLNIWHSPPFRSNFHSSAFGNSLWGEPGNFSPPSVHDNFNKIDAMGSIFHKGVRCDGCGILPITGPRKYDYDLCSICFGRMGNDLDYCRLDFPLPYKHPSALKNYYDPKRKLPLVPLVHPPWAIRKSIGKHSRSRLDSRFIMDVNIMDGTTMAPSTPFTKIWLMRNDGALPWHNGLQLLWIGGDRFSASDSVKIELPINGVDVGNEINIAVDFVAPELPGRYVSYWRMAELSGQKFGQRVWVEIQVDASADLTSEGSPGPDLNLNLPPQTTGALGPQALDVNNEPAVNFEDKSPSMVEQRRNIEIEDLNFPINNDLLVASDVLCPTATAASSSEWPSIETADSVFREALPVPNSDTAATDNHESPSAPSATLYPIIDMSEGSSSAQNDKSNLEQDWEKEGVEETLLKELEKMGFKQIDSNKEVLRVNEYDLERSVDDLCGVSEWDPMLEELKEMGFEDKDTNRKLLAKNNGSITRVVMDLIAGEEQ</sequence>
<dbReference type="InterPro" id="IPR032350">
    <property type="entry name" value="Nbr1_FW"/>
</dbReference>
<dbReference type="SUPFAM" id="SSF46934">
    <property type="entry name" value="UBA-like"/>
    <property type="match status" value="1"/>
</dbReference>
<dbReference type="CDD" id="cd14319">
    <property type="entry name" value="UBA_NBR1"/>
    <property type="match status" value="1"/>
</dbReference>
<dbReference type="OMA" id="RNHSEAM"/>
<evidence type="ECO:0000256" key="3">
    <source>
        <dbReference type="ARBA" id="ARBA00022771"/>
    </source>
</evidence>
<feature type="domain" description="PB1" evidence="7">
    <location>
        <begin position="15"/>
        <end position="99"/>
    </location>
</feature>
<dbReference type="AlphaFoldDB" id="A0A803MFY5"/>
<evidence type="ECO:0000256" key="4">
    <source>
        <dbReference type="ARBA" id="ARBA00022833"/>
    </source>
</evidence>
<accession>A0A803MFY5</accession>
<reference evidence="8" key="2">
    <citation type="submission" date="2021-03" db="UniProtKB">
        <authorList>
            <consortium name="EnsemblPlants"/>
        </authorList>
    </citation>
    <scope>IDENTIFICATION</scope>
</reference>
<protein>
    <recommendedName>
        <fullName evidence="7">PB1 domain-containing protein</fullName>
    </recommendedName>
</protein>
<evidence type="ECO:0000256" key="6">
    <source>
        <dbReference type="SAM" id="MobiDB-lite"/>
    </source>
</evidence>
<evidence type="ECO:0000259" key="7">
    <source>
        <dbReference type="PROSITE" id="PS51745"/>
    </source>
</evidence>
<dbReference type="CDD" id="cd14947">
    <property type="entry name" value="NBR1_like"/>
    <property type="match status" value="1"/>
</dbReference>
<evidence type="ECO:0000256" key="1">
    <source>
        <dbReference type="ARBA" id="ARBA00004419"/>
    </source>
</evidence>
<feature type="compositionally biased region" description="Polar residues" evidence="6">
    <location>
        <begin position="260"/>
        <end position="272"/>
    </location>
</feature>
<reference evidence="8" key="1">
    <citation type="journal article" date="2017" name="Nature">
        <title>The genome of Chenopodium quinoa.</title>
        <authorList>
            <person name="Jarvis D.E."/>
            <person name="Ho Y.S."/>
            <person name="Lightfoot D.J."/>
            <person name="Schmoeckel S.M."/>
            <person name="Li B."/>
            <person name="Borm T.J.A."/>
            <person name="Ohyanagi H."/>
            <person name="Mineta K."/>
            <person name="Michell C.T."/>
            <person name="Saber N."/>
            <person name="Kharbatia N.M."/>
            <person name="Rupper R.R."/>
            <person name="Sharp A.R."/>
            <person name="Dally N."/>
            <person name="Boughton B.A."/>
            <person name="Woo Y.H."/>
            <person name="Gao G."/>
            <person name="Schijlen E.G.W.M."/>
            <person name="Guo X."/>
            <person name="Momin A.A."/>
            <person name="Negrao S."/>
            <person name="Al-Babili S."/>
            <person name="Gehring C."/>
            <person name="Roessner U."/>
            <person name="Jung C."/>
            <person name="Murphy K."/>
            <person name="Arold S.T."/>
            <person name="Gojobori T."/>
            <person name="van der Linden C.G."/>
            <person name="van Loo E.N."/>
            <person name="Jellen E.N."/>
            <person name="Maughan P.J."/>
            <person name="Tester M."/>
        </authorList>
    </citation>
    <scope>NUCLEOTIDE SEQUENCE [LARGE SCALE GENOMIC DNA]</scope>
    <source>
        <strain evidence="8">cv. PI 614886</strain>
    </source>
</reference>
<keyword evidence="3" id="KW-0863">Zinc-finger</keyword>
<dbReference type="Gene3D" id="3.10.20.90">
    <property type="entry name" value="Phosphatidylinositol 3-kinase Catalytic Subunit, Chain A, domain 1"/>
    <property type="match status" value="1"/>
</dbReference>
<feature type="compositionally biased region" description="Polar residues" evidence="6">
    <location>
        <begin position="220"/>
        <end position="238"/>
    </location>
</feature>
<dbReference type="PROSITE" id="PS51745">
    <property type="entry name" value="PB1"/>
    <property type="match status" value="1"/>
</dbReference>
<dbReference type="InterPro" id="IPR000270">
    <property type="entry name" value="PB1_dom"/>
</dbReference>
<dbReference type="Gene3D" id="1.10.8.10">
    <property type="entry name" value="DNA helicase RuvA subunit, C-terminal domain"/>
    <property type="match status" value="2"/>
</dbReference>
<dbReference type="SUPFAM" id="SSF57850">
    <property type="entry name" value="RING/U-box"/>
    <property type="match status" value="1"/>
</dbReference>
<gene>
    <name evidence="8" type="primary">LOC110727576</name>
</gene>
<evidence type="ECO:0000313" key="9">
    <source>
        <dbReference type="Proteomes" id="UP000596660"/>
    </source>
</evidence>
<evidence type="ECO:0000256" key="5">
    <source>
        <dbReference type="ARBA" id="ARBA00023329"/>
    </source>
</evidence>